<keyword evidence="7" id="KW-0406">Ion transport</keyword>
<dbReference type="InterPro" id="IPR002299">
    <property type="entry name" value="Porin_Neis"/>
</dbReference>
<dbReference type="GO" id="GO:0034220">
    <property type="term" value="P:monoatomic ion transmembrane transport"/>
    <property type="evidence" value="ECO:0007669"/>
    <property type="project" value="InterPro"/>
</dbReference>
<dbReference type="EMBL" id="PDDY01000001">
    <property type="protein sequence ID" value="PEH43059.1"/>
    <property type="molecule type" value="Genomic_DNA"/>
</dbReference>
<name>A0A2A7SHY3_BURGA</name>
<dbReference type="GO" id="GO:0009279">
    <property type="term" value="C:cell outer membrane"/>
    <property type="evidence" value="ECO:0007669"/>
    <property type="project" value="UniProtKB-SubCell"/>
</dbReference>
<dbReference type="PANTHER" id="PTHR34501">
    <property type="entry name" value="PROTEIN YDDL-RELATED"/>
    <property type="match status" value="1"/>
</dbReference>
<dbReference type="InterPro" id="IPR023614">
    <property type="entry name" value="Porin_dom_sf"/>
</dbReference>
<keyword evidence="10" id="KW-0998">Cell outer membrane</keyword>
<evidence type="ECO:0000256" key="8">
    <source>
        <dbReference type="ARBA" id="ARBA00023114"/>
    </source>
</evidence>
<reference evidence="14" key="1">
    <citation type="submission" date="2017-09" db="EMBL/GenBank/DDBJ databases">
        <title>FDA dAtabase for Regulatory Grade micrObial Sequences (FDA-ARGOS): Supporting development and validation of Infectious Disease Dx tests.</title>
        <authorList>
            <person name="Minogue T."/>
            <person name="Wolcott M."/>
            <person name="Wasieloski L."/>
            <person name="Aguilar W."/>
            <person name="Moore D."/>
            <person name="Tallon L."/>
            <person name="Sadzewicz L."/>
            <person name="Ott S."/>
            <person name="Zhao X."/>
            <person name="Nagaraj S."/>
            <person name="Vavikolanu K."/>
            <person name="Aluvathingal J."/>
            <person name="Nadendla S."/>
            <person name="Sichtig H."/>
        </authorList>
    </citation>
    <scope>NUCLEOTIDE SEQUENCE [LARGE SCALE GENOMIC DNA]</scope>
    <source>
        <strain evidence="14">FDAARGOS_390</strain>
    </source>
</reference>
<keyword evidence="5" id="KW-0812">Transmembrane</keyword>
<dbReference type="PRINTS" id="PR00182">
    <property type="entry name" value="ECOLNEIPORIN"/>
</dbReference>
<organism evidence="13 14">
    <name type="scientific">Burkholderia gladioli</name>
    <name type="common">Pseudomonas marginata</name>
    <name type="synonym">Phytomonas marginata</name>
    <dbReference type="NCBI Taxonomy" id="28095"/>
    <lineage>
        <taxon>Bacteria</taxon>
        <taxon>Pseudomonadati</taxon>
        <taxon>Pseudomonadota</taxon>
        <taxon>Betaproteobacteria</taxon>
        <taxon>Burkholderiales</taxon>
        <taxon>Burkholderiaceae</taxon>
        <taxon>Burkholderia</taxon>
    </lineage>
</organism>
<evidence type="ECO:0000256" key="10">
    <source>
        <dbReference type="ARBA" id="ARBA00023237"/>
    </source>
</evidence>
<feature type="signal peptide" evidence="11">
    <location>
        <begin position="1"/>
        <end position="31"/>
    </location>
</feature>
<evidence type="ECO:0000256" key="7">
    <source>
        <dbReference type="ARBA" id="ARBA00023065"/>
    </source>
</evidence>
<keyword evidence="9" id="KW-0472">Membrane</keyword>
<dbReference type="PRINTS" id="PR00184">
    <property type="entry name" value="NEISSPPORIN"/>
</dbReference>
<keyword evidence="3" id="KW-0813">Transport</keyword>
<keyword evidence="6 11" id="KW-0732">Signal</keyword>
<dbReference type="InterPro" id="IPR001702">
    <property type="entry name" value="Porin_Gram-ve"/>
</dbReference>
<dbReference type="InterPro" id="IPR033900">
    <property type="entry name" value="Gram_neg_porin_domain"/>
</dbReference>
<evidence type="ECO:0000256" key="5">
    <source>
        <dbReference type="ARBA" id="ARBA00022692"/>
    </source>
</evidence>
<sequence length="391" mass="41686">MSKAAGLETRIAAAVATTLALLAGSSTAAQAQSSVTLYGIIDEGLNYTSNAKGHGTFQMKSGDTFGSRWGIAGSEDLGGGTRALFRLENGFDVNSGAFKQGGREFGRQAWVGLQSDRLGTLSFGRQYDPIIDLWSGLTGAGGVSGDVASHPFDNDNADFDFRVNNSVKYTSPNFNGLKAEAMYGFSNDTGFANNRLYSAALQYKLAGLTAALGYLKIDAGGSANGAVSTDTVFTGSSEQNIVAGLSYAFAATRLGLSYSHVDVYDPTANAYIASTATQPPGGRWQSWKFDNFEVNAKYSFTPSFWLFGAYTFTEANLHASTGDFEPKWHQLSLMLDYDLSKRTSLYMQAAYQHVVSAHTGTAFDFATTPASAGASSGENQTLVRLGMIHRF</sequence>
<evidence type="ECO:0000313" key="14">
    <source>
        <dbReference type="Proteomes" id="UP000220629"/>
    </source>
</evidence>
<evidence type="ECO:0000256" key="2">
    <source>
        <dbReference type="ARBA" id="ARBA00011233"/>
    </source>
</evidence>
<protein>
    <submittedName>
        <fullName evidence="13">Porin</fullName>
    </submittedName>
</protein>
<comment type="caution">
    <text evidence="13">The sequence shown here is derived from an EMBL/GenBank/DDBJ whole genome shotgun (WGS) entry which is preliminary data.</text>
</comment>
<dbReference type="PANTHER" id="PTHR34501:SF9">
    <property type="entry name" value="MAJOR OUTER MEMBRANE PROTEIN P.IA"/>
    <property type="match status" value="1"/>
</dbReference>
<accession>A0A2A7SHY3</accession>
<evidence type="ECO:0000256" key="1">
    <source>
        <dbReference type="ARBA" id="ARBA00004571"/>
    </source>
</evidence>
<dbReference type="Gene3D" id="2.40.160.10">
    <property type="entry name" value="Porin"/>
    <property type="match status" value="1"/>
</dbReference>
<keyword evidence="4" id="KW-1134">Transmembrane beta strand</keyword>
<evidence type="ECO:0000256" key="9">
    <source>
        <dbReference type="ARBA" id="ARBA00023136"/>
    </source>
</evidence>
<gene>
    <name evidence="13" type="ORF">CRM94_13405</name>
</gene>
<dbReference type="SUPFAM" id="SSF56935">
    <property type="entry name" value="Porins"/>
    <property type="match status" value="1"/>
</dbReference>
<keyword evidence="8" id="KW-0626">Porin</keyword>
<proteinExistence type="predicted"/>
<dbReference type="GO" id="GO:0015288">
    <property type="term" value="F:porin activity"/>
    <property type="evidence" value="ECO:0007669"/>
    <property type="project" value="UniProtKB-KW"/>
</dbReference>
<dbReference type="Proteomes" id="UP000220629">
    <property type="component" value="Unassembled WGS sequence"/>
</dbReference>
<comment type="subcellular location">
    <subcellularLocation>
        <location evidence="1">Cell outer membrane</location>
        <topology evidence="1">Multi-pass membrane protein</topology>
    </subcellularLocation>
</comment>
<dbReference type="RefSeq" id="WP_098152855.1">
    <property type="nucleotide sequence ID" value="NZ_CADEQK010000004.1"/>
</dbReference>
<evidence type="ECO:0000256" key="4">
    <source>
        <dbReference type="ARBA" id="ARBA00022452"/>
    </source>
</evidence>
<evidence type="ECO:0000256" key="6">
    <source>
        <dbReference type="ARBA" id="ARBA00022729"/>
    </source>
</evidence>
<evidence type="ECO:0000259" key="12">
    <source>
        <dbReference type="Pfam" id="PF13609"/>
    </source>
</evidence>
<evidence type="ECO:0000256" key="11">
    <source>
        <dbReference type="SAM" id="SignalP"/>
    </source>
</evidence>
<evidence type="ECO:0000313" key="13">
    <source>
        <dbReference type="EMBL" id="PEH43059.1"/>
    </source>
</evidence>
<feature type="domain" description="Porin" evidence="12">
    <location>
        <begin position="19"/>
        <end position="353"/>
    </location>
</feature>
<comment type="subunit">
    <text evidence="2">Homotrimer.</text>
</comment>
<dbReference type="CDD" id="cd00342">
    <property type="entry name" value="gram_neg_porins"/>
    <property type="match status" value="1"/>
</dbReference>
<dbReference type="Pfam" id="PF13609">
    <property type="entry name" value="Porin_4"/>
    <property type="match status" value="1"/>
</dbReference>
<dbReference type="GO" id="GO:0046930">
    <property type="term" value="C:pore complex"/>
    <property type="evidence" value="ECO:0007669"/>
    <property type="project" value="UniProtKB-KW"/>
</dbReference>
<evidence type="ECO:0000256" key="3">
    <source>
        <dbReference type="ARBA" id="ARBA00022448"/>
    </source>
</evidence>
<dbReference type="InterPro" id="IPR050298">
    <property type="entry name" value="Gram-neg_bact_OMP"/>
</dbReference>
<dbReference type="AlphaFoldDB" id="A0A2A7SHY3"/>
<feature type="chain" id="PRO_5012811889" evidence="11">
    <location>
        <begin position="32"/>
        <end position="391"/>
    </location>
</feature>